<dbReference type="Pfam" id="PF13181">
    <property type="entry name" value="TPR_8"/>
    <property type="match status" value="1"/>
</dbReference>
<evidence type="ECO:0000256" key="1">
    <source>
        <dbReference type="PROSITE-ProRule" id="PRU00339"/>
    </source>
</evidence>
<keyword evidence="3" id="KW-1185">Reference proteome</keyword>
<dbReference type="SUPFAM" id="SSF54001">
    <property type="entry name" value="Cysteine proteinases"/>
    <property type="match status" value="1"/>
</dbReference>
<evidence type="ECO:0008006" key="4">
    <source>
        <dbReference type="Google" id="ProtNLM"/>
    </source>
</evidence>
<dbReference type="Gene3D" id="1.25.40.10">
    <property type="entry name" value="Tetratricopeptide repeat domain"/>
    <property type="match status" value="2"/>
</dbReference>
<dbReference type="PANTHER" id="PTHR12558:SF13">
    <property type="entry name" value="CELL DIVISION CYCLE PROTEIN 27 HOMOLOG"/>
    <property type="match status" value="1"/>
</dbReference>
<dbReference type="InterPro" id="IPR038765">
    <property type="entry name" value="Papain-like_cys_pep_sf"/>
</dbReference>
<dbReference type="Pfam" id="PF13176">
    <property type="entry name" value="TPR_7"/>
    <property type="match status" value="1"/>
</dbReference>
<protein>
    <recommendedName>
        <fullName evidence="4">Tetratricopeptide repeat protein</fullName>
    </recommendedName>
</protein>
<dbReference type="InterPro" id="IPR019734">
    <property type="entry name" value="TPR_rpt"/>
</dbReference>
<dbReference type="PANTHER" id="PTHR12558">
    <property type="entry name" value="CELL DIVISION CYCLE 16,23,27"/>
    <property type="match status" value="1"/>
</dbReference>
<name>A0ABQ6LYQ8_9GAMM</name>
<accession>A0ABQ6LYQ8</accession>
<reference evidence="2 3" key="1">
    <citation type="submission" date="2023-04" db="EMBL/GenBank/DDBJ databases">
        <title>Marinobulbifer ophiurae gen. nov., sp. Nov., isolate from tissue of brittle star Ophioplocus japonicus.</title>
        <authorList>
            <person name="Kawano K."/>
            <person name="Sawayama S."/>
            <person name="Nakagawa S."/>
        </authorList>
    </citation>
    <scope>NUCLEOTIDE SEQUENCE [LARGE SCALE GENOMIC DNA]</scope>
    <source>
        <strain evidence="2 3">NKW57</strain>
    </source>
</reference>
<proteinExistence type="predicted"/>
<gene>
    <name evidence="2" type="ORF">MNKW57_15440</name>
</gene>
<comment type="caution">
    <text evidence="2">The sequence shown here is derived from an EMBL/GenBank/DDBJ whole genome shotgun (WGS) entry which is preliminary data.</text>
</comment>
<dbReference type="SMART" id="SM00028">
    <property type="entry name" value="TPR"/>
    <property type="match status" value="5"/>
</dbReference>
<feature type="repeat" description="TPR" evidence="1">
    <location>
        <begin position="339"/>
        <end position="372"/>
    </location>
</feature>
<feature type="repeat" description="TPR" evidence="1">
    <location>
        <begin position="237"/>
        <end position="270"/>
    </location>
</feature>
<dbReference type="PROSITE" id="PS50005">
    <property type="entry name" value="TPR"/>
    <property type="match status" value="3"/>
</dbReference>
<dbReference type="Proteomes" id="UP001224392">
    <property type="component" value="Unassembled WGS sequence"/>
</dbReference>
<organism evidence="2 3">
    <name type="scientific">Biformimicrobium ophioploci</name>
    <dbReference type="NCBI Taxonomy" id="3036711"/>
    <lineage>
        <taxon>Bacteria</taxon>
        <taxon>Pseudomonadati</taxon>
        <taxon>Pseudomonadota</taxon>
        <taxon>Gammaproteobacteria</taxon>
        <taxon>Cellvibrionales</taxon>
        <taxon>Microbulbiferaceae</taxon>
        <taxon>Biformimicrobium</taxon>
    </lineage>
</organism>
<keyword evidence="1" id="KW-0802">TPR repeat</keyword>
<feature type="repeat" description="TPR" evidence="1">
    <location>
        <begin position="203"/>
        <end position="236"/>
    </location>
</feature>
<sequence length="396" mass="45478">MYELYDNRENNLKGLVLVLLCCALLSGCANPRQPVIQEPVDAGYLLSGEALLGREVTSAELPADPVLQLSPEMRGFLDTISPDASPHTRLNRLLRTWGRGRFNMQYDASQTFPASETFDSRVGNCMSFANMMVALSRELGTNAYYNFVEVPPTWGQDDRSFVTYQHINVVVEQPHGRRVMDFNLAAYDATYPQWRLTDREAFAYYYSNRGVEAMNRGQPELAFLNMRKALDLNPGNSYFWVNLGGLYSRSGKQGPAEQSYRQALLIRPDNLLAMSNLERLYRAQGRFAEADAYAQMVVFHRQRNPFYLYHLAEQAFEAGDYRTARSNLQRALRKIPEDHRLHFLRGKVNHQLGRYDQAREDFRTAVTLADTDESKQIYMQRLAEFGEQMRAEVAEQ</sequence>
<evidence type="ECO:0000313" key="2">
    <source>
        <dbReference type="EMBL" id="GMG87223.1"/>
    </source>
</evidence>
<dbReference type="SUPFAM" id="SSF48452">
    <property type="entry name" value="TPR-like"/>
    <property type="match status" value="1"/>
</dbReference>
<dbReference type="InterPro" id="IPR011990">
    <property type="entry name" value="TPR-like_helical_dom_sf"/>
</dbReference>
<dbReference type="Pfam" id="PF13432">
    <property type="entry name" value="TPR_16"/>
    <property type="match status" value="1"/>
</dbReference>
<evidence type="ECO:0000313" key="3">
    <source>
        <dbReference type="Proteomes" id="UP001224392"/>
    </source>
</evidence>
<dbReference type="EMBL" id="BSYJ01000003">
    <property type="protein sequence ID" value="GMG87223.1"/>
    <property type="molecule type" value="Genomic_DNA"/>
</dbReference>